<evidence type="ECO:0000313" key="2">
    <source>
        <dbReference type="Proteomes" id="UP000494206"/>
    </source>
</evidence>
<dbReference type="OrthoDB" id="5816996at2759"/>
<gene>
    <name evidence="1" type="ORF">CBOVIS_LOCUS3304</name>
</gene>
<protein>
    <submittedName>
        <fullName evidence="1">Uncharacterized protein</fullName>
    </submittedName>
</protein>
<organism evidence="1 2">
    <name type="scientific">Caenorhabditis bovis</name>
    <dbReference type="NCBI Taxonomy" id="2654633"/>
    <lineage>
        <taxon>Eukaryota</taxon>
        <taxon>Metazoa</taxon>
        <taxon>Ecdysozoa</taxon>
        <taxon>Nematoda</taxon>
        <taxon>Chromadorea</taxon>
        <taxon>Rhabditida</taxon>
        <taxon>Rhabditina</taxon>
        <taxon>Rhabditomorpha</taxon>
        <taxon>Rhabditoidea</taxon>
        <taxon>Rhabditidae</taxon>
        <taxon>Peloderinae</taxon>
        <taxon>Caenorhabditis</taxon>
    </lineage>
</organism>
<reference evidence="1 2" key="1">
    <citation type="submission" date="2020-04" db="EMBL/GenBank/DDBJ databases">
        <authorList>
            <person name="Laetsch R D."/>
            <person name="Stevens L."/>
            <person name="Kumar S."/>
            <person name="Blaxter L. M."/>
        </authorList>
    </citation>
    <scope>NUCLEOTIDE SEQUENCE [LARGE SCALE GENOMIC DNA]</scope>
</reference>
<keyword evidence="2" id="KW-1185">Reference proteome</keyword>
<dbReference type="Proteomes" id="UP000494206">
    <property type="component" value="Unassembled WGS sequence"/>
</dbReference>
<sequence length="251" mass="28688">MELDLVQYNGKNAAAATAIELAGSRRLMNLTWGLSAWQGYYTQPATMKTATQQDLDGIMEGRNGYQKSWSIVQASVDKLKIEKLIPVPLQSTFIRQKRHFIRRRVEVDMRRDLLIHNVIKDTQAFQLSYEGTHDPNMGNRVEIDMYSMPKKGRSRRSRHYDFFPQYNPLPQKVEQPLIFNANDVETDSGNDFVPLAFATEVECDENQKPKPLSEEIDAELAKLYLPPMSISQEGTIEKLIKKATGPLLNIL</sequence>
<evidence type="ECO:0000313" key="1">
    <source>
        <dbReference type="EMBL" id="CAB3400340.1"/>
    </source>
</evidence>
<comment type="caution">
    <text evidence="1">The sequence shown here is derived from an EMBL/GenBank/DDBJ whole genome shotgun (WGS) entry which is preliminary data.</text>
</comment>
<accession>A0A8S1EJH3</accession>
<name>A0A8S1EJH3_9PELO</name>
<proteinExistence type="predicted"/>
<dbReference type="EMBL" id="CADEPM010000002">
    <property type="protein sequence ID" value="CAB3400340.1"/>
    <property type="molecule type" value="Genomic_DNA"/>
</dbReference>
<dbReference type="AlphaFoldDB" id="A0A8S1EJH3"/>